<dbReference type="OrthoDB" id="1669726at2"/>
<proteinExistence type="predicted"/>
<accession>A0A1H0P5S3</accession>
<dbReference type="Proteomes" id="UP000182412">
    <property type="component" value="Unassembled WGS sequence"/>
</dbReference>
<gene>
    <name evidence="1" type="ORF">SAMN05216366_104113</name>
</gene>
<evidence type="ECO:0000313" key="1">
    <source>
        <dbReference type="EMBL" id="SDP00040.1"/>
    </source>
</evidence>
<sequence length="67" mass="7670">MFEFDIKALLWLAIGAGGTLMALLMLSLCSVAGKCSRLEEQAENQLRVKNWNKTPERLAMTERKRMR</sequence>
<dbReference type="AlphaFoldDB" id="A0A1H0P5S3"/>
<protein>
    <submittedName>
        <fullName evidence="1">Uncharacterized protein</fullName>
    </submittedName>
</protein>
<organism evidence="1 2">
    <name type="scientific">Selenomonas ruminantium</name>
    <dbReference type="NCBI Taxonomy" id="971"/>
    <lineage>
        <taxon>Bacteria</taxon>
        <taxon>Bacillati</taxon>
        <taxon>Bacillota</taxon>
        <taxon>Negativicutes</taxon>
        <taxon>Selenomonadales</taxon>
        <taxon>Selenomonadaceae</taxon>
        <taxon>Selenomonas</taxon>
    </lineage>
</organism>
<evidence type="ECO:0000313" key="2">
    <source>
        <dbReference type="Proteomes" id="UP000182412"/>
    </source>
</evidence>
<dbReference type="EMBL" id="FNJQ01000004">
    <property type="protein sequence ID" value="SDP00040.1"/>
    <property type="molecule type" value="Genomic_DNA"/>
</dbReference>
<name>A0A1H0P5S3_SELRU</name>
<dbReference type="RefSeq" id="WP_074571461.1">
    <property type="nucleotide sequence ID" value="NZ_FNJQ01000004.1"/>
</dbReference>
<reference evidence="1 2" key="1">
    <citation type="submission" date="2016-10" db="EMBL/GenBank/DDBJ databases">
        <authorList>
            <person name="de Groot N.N."/>
        </authorList>
    </citation>
    <scope>NUCLEOTIDE SEQUENCE [LARGE SCALE GENOMIC DNA]</scope>
    <source>
        <strain evidence="1 2">S137</strain>
    </source>
</reference>